<dbReference type="InterPro" id="IPR000847">
    <property type="entry name" value="LysR_HTH_N"/>
</dbReference>
<evidence type="ECO:0000259" key="5">
    <source>
        <dbReference type="PROSITE" id="PS50931"/>
    </source>
</evidence>
<dbReference type="CDD" id="cd05466">
    <property type="entry name" value="PBP2_LTTR_substrate"/>
    <property type="match status" value="1"/>
</dbReference>
<dbReference type="STRING" id="626940.BHW43_04165"/>
<dbReference type="Pfam" id="PF03466">
    <property type="entry name" value="LysR_substrate"/>
    <property type="match status" value="1"/>
</dbReference>
<dbReference type="SUPFAM" id="SSF53850">
    <property type="entry name" value="Periplasmic binding protein-like II"/>
    <property type="match status" value="1"/>
</dbReference>
<dbReference type="GO" id="GO:0003700">
    <property type="term" value="F:DNA-binding transcription factor activity"/>
    <property type="evidence" value="ECO:0007669"/>
    <property type="project" value="InterPro"/>
</dbReference>
<dbReference type="Proteomes" id="UP000186777">
    <property type="component" value="Unassembled WGS sequence"/>
</dbReference>
<keyword evidence="3" id="KW-0238">DNA-binding</keyword>
<reference evidence="6 7" key="1">
    <citation type="journal article" date="2016" name="Nat. Biotechnol.">
        <title>Measurement of bacterial replication rates in microbial communities.</title>
        <authorList>
            <person name="Brown C.T."/>
            <person name="Olm M.R."/>
            <person name="Thomas B.C."/>
            <person name="Banfield J.F."/>
        </authorList>
    </citation>
    <scope>NUCLEOTIDE SEQUENCE [LARGE SCALE GENOMIC DNA]</scope>
    <source>
        <strain evidence="6">46_33</strain>
    </source>
</reference>
<dbReference type="FunFam" id="1.10.10.10:FF:000001">
    <property type="entry name" value="LysR family transcriptional regulator"/>
    <property type="match status" value="1"/>
</dbReference>
<sequence length="293" mass="32756">MDFAFYRNFITVAETGNLSAAAKRLGIVQPALSAQMKAIERNYGVQLFKMQRGKRHIELTEAGETFLQQARQLCNTEDDISLRMQAFGRRAAGTLRFSVSHVRTDYFLRSYLIPFAKENPGISYQFHDATVEQQQQQLEAGSIDFAFANAPLPAAHNFAIIKVQRENFYAFYNAGFAVPWANKSMLSPEDLAGVPLCCNYGSYALLRNVFKDYAVKPSVAFIATTAESALTFATSGLGVAVVAALDGDAVPQEMVRRQLVDDKLHFDQTLYWSKGYKLSPAAEGFLEFFRKHI</sequence>
<evidence type="ECO:0000256" key="2">
    <source>
        <dbReference type="ARBA" id="ARBA00023015"/>
    </source>
</evidence>
<dbReference type="PANTHER" id="PTHR30419">
    <property type="entry name" value="HTH-TYPE TRANSCRIPTIONAL REGULATOR YBHD"/>
    <property type="match status" value="1"/>
</dbReference>
<dbReference type="EMBL" id="MNTG01000025">
    <property type="protein sequence ID" value="OLA38050.1"/>
    <property type="molecule type" value="Genomic_DNA"/>
</dbReference>
<keyword evidence="4" id="KW-0804">Transcription</keyword>
<protein>
    <recommendedName>
        <fullName evidence="5">HTH lysR-type domain-containing protein</fullName>
    </recommendedName>
</protein>
<dbReference type="RefSeq" id="WP_303679609.1">
    <property type="nucleotide sequence ID" value="NZ_MNTG01000025.1"/>
</dbReference>
<dbReference type="InterPro" id="IPR036390">
    <property type="entry name" value="WH_DNA-bd_sf"/>
</dbReference>
<dbReference type="PRINTS" id="PR00039">
    <property type="entry name" value="HTHLYSR"/>
</dbReference>
<accession>A0A1Q6R6W4</accession>
<feature type="domain" description="HTH lysR-type" evidence="5">
    <location>
        <begin position="1"/>
        <end position="60"/>
    </location>
</feature>
<dbReference type="InterPro" id="IPR036388">
    <property type="entry name" value="WH-like_DNA-bd_sf"/>
</dbReference>
<keyword evidence="2" id="KW-0805">Transcription regulation</keyword>
<dbReference type="Pfam" id="PF00126">
    <property type="entry name" value="HTH_1"/>
    <property type="match status" value="1"/>
</dbReference>
<dbReference type="InterPro" id="IPR005119">
    <property type="entry name" value="LysR_subst-bd"/>
</dbReference>
<comment type="caution">
    <text evidence="6">The sequence shown here is derived from an EMBL/GenBank/DDBJ whole genome shotgun (WGS) entry which is preliminary data.</text>
</comment>
<evidence type="ECO:0000256" key="1">
    <source>
        <dbReference type="ARBA" id="ARBA00009437"/>
    </source>
</evidence>
<organism evidence="6 7">
    <name type="scientific">Phascolarctobacterium succinatutens</name>
    <dbReference type="NCBI Taxonomy" id="626940"/>
    <lineage>
        <taxon>Bacteria</taxon>
        <taxon>Bacillati</taxon>
        <taxon>Bacillota</taxon>
        <taxon>Negativicutes</taxon>
        <taxon>Acidaminococcales</taxon>
        <taxon>Acidaminococcaceae</taxon>
        <taxon>Phascolarctobacterium</taxon>
    </lineage>
</organism>
<evidence type="ECO:0000313" key="6">
    <source>
        <dbReference type="EMBL" id="OLA38050.1"/>
    </source>
</evidence>
<evidence type="ECO:0000256" key="3">
    <source>
        <dbReference type="ARBA" id="ARBA00023125"/>
    </source>
</evidence>
<dbReference type="Gene3D" id="1.10.10.10">
    <property type="entry name" value="Winged helix-like DNA-binding domain superfamily/Winged helix DNA-binding domain"/>
    <property type="match status" value="1"/>
</dbReference>
<evidence type="ECO:0000256" key="4">
    <source>
        <dbReference type="ARBA" id="ARBA00023163"/>
    </source>
</evidence>
<dbReference type="GO" id="GO:0005829">
    <property type="term" value="C:cytosol"/>
    <property type="evidence" value="ECO:0007669"/>
    <property type="project" value="TreeGrafter"/>
</dbReference>
<name>A0A1Q6R6W4_9FIRM</name>
<evidence type="ECO:0000313" key="7">
    <source>
        <dbReference type="Proteomes" id="UP000186777"/>
    </source>
</evidence>
<dbReference type="PANTHER" id="PTHR30419:SF28">
    <property type="entry name" value="HTH-TYPE TRANSCRIPTIONAL REGULATOR BSDA"/>
    <property type="match status" value="1"/>
</dbReference>
<dbReference type="Gene3D" id="3.40.190.290">
    <property type="match status" value="1"/>
</dbReference>
<proteinExistence type="inferred from homology"/>
<dbReference type="SUPFAM" id="SSF46785">
    <property type="entry name" value="Winged helix' DNA-binding domain"/>
    <property type="match status" value="1"/>
</dbReference>
<dbReference type="AlphaFoldDB" id="A0A1Q6R6W4"/>
<dbReference type="PROSITE" id="PS50931">
    <property type="entry name" value="HTH_LYSR"/>
    <property type="match status" value="1"/>
</dbReference>
<gene>
    <name evidence="6" type="ORF">BHW43_04165</name>
</gene>
<comment type="similarity">
    <text evidence="1">Belongs to the LysR transcriptional regulatory family.</text>
</comment>
<dbReference type="GO" id="GO:0003677">
    <property type="term" value="F:DNA binding"/>
    <property type="evidence" value="ECO:0007669"/>
    <property type="project" value="UniProtKB-KW"/>
</dbReference>
<dbReference type="InterPro" id="IPR050950">
    <property type="entry name" value="HTH-type_LysR_regulators"/>
</dbReference>